<evidence type="ECO:0000313" key="2">
    <source>
        <dbReference type="Proteomes" id="UP001085076"/>
    </source>
</evidence>
<dbReference type="AlphaFoldDB" id="A0A9D5CG42"/>
<reference evidence="1" key="1">
    <citation type="submission" date="2021-03" db="EMBL/GenBank/DDBJ databases">
        <authorList>
            <person name="Li Z."/>
            <person name="Yang C."/>
        </authorList>
    </citation>
    <scope>NUCLEOTIDE SEQUENCE</scope>
    <source>
        <strain evidence="1">Dzin_1.0</strain>
        <tissue evidence="1">Leaf</tissue>
    </source>
</reference>
<comment type="caution">
    <text evidence="1">The sequence shown here is derived from an EMBL/GenBank/DDBJ whole genome shotgun (WGS) entry which is preliminary data.</text>
</comment>
<evidence type="ECO:0000313" key="1">
    <source>
        <dbReference type="EMBL" id="KAJ0972042.1"/>
    </source>
</evidence>
<organism evidence="1 2">
    <name type="scientific">Dioscorea zingiberensis</name>
    <dbReference type="NCBI Taxonomy" id="325984"/>
    <lineage>
        <taxon>Eukaryota</taxon>
        <taxon>Viridiplantae</taxon>
        <taxon>Streptophyta</taxon>
        <taxon>Embryophyta</taxon>
        <taxon>Tracheophyta</taxon>
        <taxon>Spermatophyta</taxon>
        <taxon>Magnoliopsida</taxon>
        <taxon>Liliopsida</taxon>
        <taxon>Dioscoreales</taxon>
        <taxon>Dioscoreaceae</taxon>
        <taxon>Dioscorea</taxon>
    </lineage>
</organism>
<protein>
    <submittedName>
        <fullName evidence="1">Uncharacterized protein</fullName>
    </submittedName>
</protein>
<dbReference type="EMBL" id="JAGGNH010000005">
    <property type="protein sequence ID" value="KAJ0972042.1"/>
    <property type="molecule type" value="Genomic_DNA"/>
</dbReference>
<accession>A0A9D5CG42</accession>
<dbReference type="Proteomes" id="UP001085076">
    <property type="component" value="Miscellaneous, Linkage group lg05"/>
</dbReference>
<reference evidence="1" key="2">
    <citation type="journal article" date="2022" name="Hortic Res">
        <title>The genome of Dioscorea zingiberensis sheds light on the biosynthesis, origin and evolution of the medicinally important diosgenin saponins.</title>
        <authorList>
            <person name="Li Y."/>
            <person name="Tan C."/>
            <person name="Li Z."/>
            <person name="Guo J."/>
            <person name="Li S."/>
            <person name="Chen X."/>
            <person name="Wang C."/>
            <person name="Dai X."/>
            <person name="Yang H."/>
            <person name="Song W."/>
            <person name="Hou L."/>
            <person name="Xu J."/>
            <person name="Tong Z."/>
            <person name="Xu A."/>
            <person name="Yuan X."/>
            <person name="Wang W."/>
            <person name="Yang Q."/>
            <person name="Chen L."/>
            <person name="Sun Z."/>
            <person name="Wang K."/>
            <person name="Pan B."/>
            <person name="Chen J."/>
            <person name="Bao Y."/>
            <person name="Liu F."/>
            <person name="Qi X."/>
            <person name="Gang D.R."/>
            <person name="Wen J."/>
            <person name="Li J."/>
        </authorList>
    </citation>
    <scope>NUCLEOTIDE SEQUENCE</scope>
    <source>
        <strain evidence="1">Dzin_1.0</strain>
    </source>
</reference>
<gene>
    <name evidence="1" type="ORF">J5N97_020001</name>
</gene>
<keyword evidence="2" id="KW-1185">Reference proteome</keyword>
<name>A0A9D5CG42_9LILI</name>
<sequence>MTYTFLILCGIQFVQLTNKVFKRFNSNYNSPCHIFELRFSEFFLKEWFESSLFCAHTMLKFKFNARKGCKTTWLTISSLCSNKSIRKSQPSGALWWSFPLG</sequence>
<proteinExistence type="predicted"/>